<comment type="caution">
    <text evidence="1">The sequence shown here is derived from an EMBL/GenBank/DDBJ whole genome shotgun (WGS) entry which is preliminary data.</text>
</comment>
<dbReference type="EMBL" id="JARKIB010000240">
    <property type="protein sequence ID" value="KAJ7720421.1"/>
    <property type="molecule type" value="Genomic_DNA"/>
</dbReference>
<accession>A0AAD7MJG5</accession>
<sequence>MSYLILTSFRLCSVFLREFILSSRAESASRLRLLKKTRRRLGCDSEGEQGTGGDRVYASPPASRYVCGCLVKKLRMYIMPTPTYAYASSNQAADAAEAGNAHNEFVVCTRTVAMRCLYTRDLRSRGTPTIRLIRAHVTLGDEEMAQSTRCAAVVLVFPLTARLPPHLCARALAPRRRHARAHHISPSPPLPVLIAHALVPPLPPLPPSLSPLPPSCTPAHNARAAEWSLGTMCHLRAPAPALGAYTSVAAVLYPFASSPRAHTCGRAGADSLSLHLSPPSLPHFLVVRRPRITAYVHTPHLRTLRRVSTCTCTRVGARWLLCCIVPHLSSPPILPHPTLSFPFYLRVPTRRRIAVPNS</sequence>
<keyword evidence="2" id="KW-1185">Reference proteome</keyword>
<name>A0AAD7MJG5_9AGAR</name>
<evidence type="ECO:0000313" key="2">
    <source>
        <dbReference type="Proteomes" id="UP001215598"/>
    </source>
</evidence>
<dbReference type="AlphaFoldDB" id="A0AAD7MJG5"/>
<dbReference type="Proteomes" id="UP001215598">
    <property type="component" value="Unassembled WGS sequence"/>
</dbReference>
<proteinExistence type="predicted"/>
<gene>
    <name evidence="1" type="ORF">B0H16DRAFT_1604670</name>
</gene>
<reference evidence="1" key="1">
    <citation type="submission" date="2023-03" db="EMBL/GenBank/DDBJ databases">
        <title>Massive genome expansion in bonnet fungi (Mycena s.s.) driven by repeated elements and novel gene families across ecological guilds.</title>
        <authorList>
            <consortium name="Lawrence Berkeley National Laboratory"/>
            <person name="Harder C.B."/>
            <person name="Miyauchi S."/>
            <person name="Viragh M."/>
            <person name="Kuo A."/>
            <person name="Thoen E."/>
            <person name="Andreopoulos B."/>
            <person name="Lu D."/>
            <person name="Skrede I."/>
            <person name="Drula E."/>
            <person name="Henrissat B."/>
            <person name="Morin E."/>
            <person name="Kohler A."/>
            <person name="Barry K."/>
            <person name="LaButti K."/>
            <person name="Morin E."/>
            <person name="Salamov A."/>
            <person name="Lipzen A."/>
            <person name="Mereny Z."/>
            <person name="Hegedus B."/>
            <person name="Baldrian P."/>
            <person name="Stursova M."/>
            <person name="Weitz H."/>
            <person name="Taylor A."/>
            <person name="Grigoriev I.V."/>
            <person name="Nagy L.G."/>
            <person name="Martin F."/>
            <person name="Kauserud H."/>
        </authorList>
    </citation>
    <scope>NUCLEOTIDE SEQUENCE</scope>
    <source>
        <strain evidence="1">CBHHK182m</strain>
    </source>
</reference>
<evidence type="ECO:0000313" key="1">
    <source>
        <dbReference type="EMBL" id="KAJ7720421.1"/>
    </source>
</evidence>
<organism evidence="1 2">
    <name type="scientific">Mycena metata</name>
    <dbReference type="NCBI Taxonomy" id="1033252"/>
    <lineage>
        <taxon>Eukaryota</taxon>
        <taxon>Fungi</taxon>
        <taxon>Dikarya</taxon>
        <taxon>Basidiomycota</taxon>
        <taxon>Agaricomycotina</taxon>
        <taxon>Agaricomycetes</taxon>
        <taxon>Agaricomycetidae</taxon>
        <taxon>Agaricales</taxon>
        <taxon>Marasmiineae</taxon>
        <taxon>Mycenaceae</taxon>
        <taxon>Mycena</taxon>
    </lineage>
</organism>
<protein>
    <submittedName>
        <fullName evidence="1">Uncharacterized protein</fullName>
    </submittedName>
</protein>